<dbReference type="PIRSF" id="PIRSF002401">
    <property type="entry name" value="GTP_bd_Obg/CgtA"/>
    <property type="match status" value="1"/>
</dbReference>
<dbReference type="NCBIfam" id="TIGR02729">
    <property type="entry name" value="Obg_CgtA"/>
    <property type="match status" value="1"/>
</dbReference>
<dbReference type="Pfam" id="PF01018">
    <property type="entry name" value="GTP1_OBG"/>
    <property type="match status" value="1"/>
</dbReference>
<dbReference type="Proteomes" id="UP000320078">
    <property type="component" value="Unassembled WGS sequence"/>
</dbReference>
<feature type="binding site" evidence="9">
    <location>
        <begin position="279"/>
        <end position="282"/>
    </location>
    <ligand>
        <name>GTP</name>
        <dbReference type="ChEBI" id="CHEBI:37565"/>
    </ligand>
</feature>
<evidence type="ECO:0000256" key="2">
    <source>
        <dbReference type="ARBA" id="ARBA00007699"/>
    </source>
</evidence>
<feature type="binding site" evidence="9">
    <location>
        <begin position="212"/>
        <end position="215"/>
    </location>
    <ligand>
        <name>GTP</name>
        <dbReference type="ChEBI" id="CHEBI:37565"/>
    </ligand>
</feature>
<evidence type="ECO:0000256" key="3">
    <source>
        <dbReference type="ARBA" id="ARBA00022490"/>
    </source>
</evidence>
<dbReference type="InterPro" id="IPR015349">
    <property type="entry name" value="OCT_dom"/>
</dbReference>
<reference evidence="13 14" key="1">
    <citation type="submission" date="2019-06" db="EMBL/GenBank/DDBJ databases">
        <title>Draft Genome Sequence of Candidatus Phytoplasma pini-Related Strain MDPP: A Resource for Comparative Genomics of Gymnosperm-infecting Phytoplasmas.</title>
        <authorList>
            <person name="Cai W."/>
            <person name="Costanzo S."/>
            <person name="Shao J."/>
            <person name="Zhao Y."/>
            <person name="Davis R."/>
        </authorList>
    </citation>
    <scope>NUCLEOTIDE SEQUENCE [LARGE SCALE GENOMIC DNA]</scope>
    <source>
        <strain evidence="13 14">MDPP</strain>
    </source>
</reference>
<dbReference type="PROSITE" id="PS51883">
    <property type="entry name" value="OBG"/>
    <property type="match status" value="1"/>
</dbReference>
<dbReference type="CDD" id="cd01898">
    <property type="entry name" value="Obg"/>
    <property type="match status" value="1"/>
</dbReference>
<dbReference type="PROSITE" id="PS51881">
    <property type="entry name" value="OCT"/>
    <property type="match status" value="1"/>
</dbReference>
<keyword evidence="14" id="KW-1185">Reference proteome</keyword>
<feature type="binding site" evidence="9">
    <location>
        <begin position="166"/>
        <end position="173"/>
    </location>
    <ligand>
        <name>GTP</name>
        <dbReference type="ChEBI" id="CHEBI:37565"/>
    </ligand>
</feature>
<feature type="domain" description="OCT" evidence="11">
    <location>
        <begin position="350"/>
        <end position="428"/>
    </location>
</feature>
<dbReference type="InterPro" id="IPR045086">
    <property type="entry name" value="OBG_GTPase"/>
</dbReference>
<dbReference type="EMBL" id="VIAE01000001">
    <property type="protein sequence ID" value="TVY12392.1"/>
    <property type="molecule type" value="Genomic_DNA"/>
</dbReference>
<dbReference type="FunFam" id="2.70.210.12:FF:000001">
    <property type="entry name" value="GTPase Obg"/>
    <property type="match status" value="1"/>
</dbReference>
<feature type="binding site" evidence="9">
    <location>
        <position position="193"/>
    </location>
    <ligand>
        <name>Mg(2+)</name>
        <dbReference type="ChEBI" id="CHEBI:18420"/>
    </ligand>
</feature>
<dbReference type="SUPFAM" id="SSF102741">
    <property type="entry name" value="Obg GTP-binding protein C-terminal domain"/>
    <property type="match status" value="1"/>
</dbReference>
<comment type="subunit">
    <text evidence="9">Monomer.</text>
</comment>
<comment type="caution">
    <text evidence="13">The sequence shown here is derived from an EMBL/GenBank/DDBJ whole genome shotgun (WGS) entry which is preliminary data.</text>
</comment>
<dbReference type="AlphaFoldDB" id="A0A559KJT2"/>
<dbReference type="InterPro" id="IPR014100">
    <property type="entry name" value="GTP-bd_Obg/CgtA"/>
</dbReference>
<dbReference type="Pfam" id="PF09269">
    <property type="entry name" value="DUF1967"/>
    <property type="match status" value="1"/>
</dbReference>
<accession>A0A559KJT2</accession>
<keyword evidence="6 9" id="KW-0378">Hydrolase</keyword>
<evidence type="ECO:0000259" key="10">
    <source>
        <dbReference type="PROSITE" id="PS51710"/>
    </source>
</evidence>
<dbReference type="Gene3D" id="2.70.210.12">
    <property type="entry name" value="GTP1/OBG domain"/>
    <property type="match status" value="1"/>
</dbReference>
<evidence type="ECO:0000256" key="1">
    <source>
        <dbReference type="ARBA" id="ARBA00001946"/>
    </source>
</evidence>
<keyword evidence="8 9" id="KW-0342">GTP-binding</keyword>
<evidence type="ECO:0000256" key="8">
    <source>
        <dbReference type="ARBA" id="ARBA00023134"/>
    </source>
</evidence>
<dbReference type="HAMAP" id="MF_01454">
    <property type="entry name" value="GTPase_Obg"/>
    <property type="match status" value="1"/>
</dbReference>
<feature type="domain" description="Obg" evidence="12">
    <location>
        <begin position="1"/>
        <end position="159"/>
    </location>
</feature>
<dbReference type="OrthoDB" id="9807318at2"/>
<evidence type="ECO:0000313" key="13">
    <source>
        <dbReference type="EMBL" id="TVY12392.1"/>
    </source>
</evidence>
<protein>
    <recommendedName>
        <fullName evidence="9">GTPase Obg</fullName>
        <ecNumber evidence="9">3.6.5.-</ecNumber>
    </recommendedName>
    <alternativeName>
        <fullName evidence="9">GTP-binding protein Obg</fullName>
    </alternativeName>
</protein>
<dbReference type="PROSITE" id="PS00905">
    <property type="entry name" value="GTP1_OBG"/>
    <property type="match status" value="1"/>
</dbReference>
<dbReference type="NCBIfam" id="NF008955">
    <property type="entry name" value="PRK12297.1"/>
    <property type="match status" value="1"/>
</dbReference>
<dbReference type="NCBIfam" id="TIGR03595">
    <property type="entry name" value="Obg_CgtA_exten"/>
    <property type="match status" value="1"/>
</dbReference>
<feature type="binding site" evidence="9">
    <location>
        <begin position="191"/>
        <end position="195"/>
    </location>
    <ligand>
        <name>GTP</name>
        <dbReference type="ChEBI" id="CHEBI:37565"/>
    </ligand>
</feature>
<gene>
    <name evidence="9 13" type="primary">obg</name>
    <name evidence="13" type="ORF">MDPP_005</name>
</gene>
<keyword evidence="5 9" id="KW-0547">Nucleotide-binding</keyword>
<dbReference type="NCBIfam" id="NF008956">
    <property type="entry name" value="PRK12299.1"/>
    <property type="match status" value="1"/>
</dbReference>
<feature type="binding site" evidence="9">
    <location>
        <position position="173"/>
    </location>
    <ligand>
        <name>Mg(2+)</name>
        <dbReference type="ChEBI" id="CHEBI:18420"/>
    </ligand>
</feature>
<dbReference type="PROSITE" id="PS51710">
    <property type="entry name" value="G_OBG"/>
    <property type="match status" value="1"/>
</dbReference>
<dbReference type="InterPro" id="IPR027417">
    <property type="entry name" value="P-loop_NTPase"/>
</dbReference>
<evidence type="ECO:0000256" key="5">
    <source>
        <dbReference type="ARBA" id="ARBA00022741"/>
    </source>
</evidence>
<dbReference type="PRINTS" id="PR00326">
    <property type="entry name" value="GTP1OBG"/>
</dbReference>
<dbReference type="PANTHER" id="PTHR11702:SF31">
    <property type="entry name" value="MITOCHONDRIAL RIBOSOME-ASSOCIATED GTPASE 2"/>
    <property type="match status" value="1"/>
</dbReference>
<proteinExistence type="inferred from homology"/>
<dbReference type="Gene3D" id="3.30.300.350">
    <property type="entry name" value="GTP-binding protein OBG, C-terminal domain"/>
    <property type="match status" value="1"/>
</dbReference>
<evidence type="ECO:0000256" key="6">
    <source>
        <dbReference type="ARBA" id="ARBA00022801"/>
    </source>
</evidence>
<comment type="similarity">
    <text evidence="2 9">Belongs to the TRAFAC class OBG-HflX-like GTPase superfamily. OBG GTPase family.</text>
</comment>
<dbReference type="InterPro" id="IPR006074">
    <property type="entry name" value="GTP1-OBG_CS"/>
</dbReference>
<comment type="function">
    <text evidence="9">An essential GTPase which binds GTP, GDP and possibly (p)ppGpp with moderate affinity, with high nucleotide exchange rates and a fairly low GTP hydrolysis rate. Plays a role in control of the cell cycle, stress response, ribosome biogenesis and in those bacteria that undergo differentiation, in morphogenesis control.</text>
</comment>
<dbReference type="GO" id="GO:0003924">
    <property type="term" value="F:GTPase activity"/>
    <property type="evidence" value="ECO:0007669"/>
    <property type="project" value="UniProtKB-UniRule"/>
</dbReference>
<dbReference type="GO" id="GO:0005737">
    <property type="term" value="C:cytoplasm"/>
    <property type="evidence" value="ECO:0007669"/>
    <property type="project" value="UniProtKB-SubCell"/>
</dbReference>
<evidence type="ECO:0000256" key="7">
    <source>
        <dbReference type="ARBA" id="ARBA00022842"/>
    </source>
</evidence>
<dbReference type="InterPro" id="IPR006169">
    <property type="entry name" value="GTP1_OBG_dom"/>
</dbReference>
<dbReference type="InterPro" id="IPR031167">
    <property type="entry name" value="G_OBG"/>
</dbReference>
<name>A0A559KJT2_9MOLU</name>
<dbReference type="InterPro" id="IPR036726">
    <property type="entry name" value="GTP1_OBG_dom_sf"/>
</dbReference>
<dbReference type="GO" id="GO:0000287">
    <property type="term" value="F:magnesium ion binding"/>
    <property type="evidence" value="ECO:0007669"/>
    <property type="project" value="InterPro"/>
</dbReference>
<keyword evidence="4 9" id="KW-0479">Metal-binding</keyword>
<evidence type="ECO:0000259" key="12">
    <source>
        <dbReference type="PROSITE" id="PS51883"/>
    </source>
</evidence>
<feature type="domain" description="OBG-type G" evidence="10">
    <location>
        <begin position="160"/>
        <end position="325"/>
    </location>
</feature>
<comment type="subcellular location">
    <subcellularLocation>
        <location evidence="9">Cytoplasm</location>
    </subcellularLocation>
</comment>
<dbReference type="SUPFAM" id="SSF82051">
    <property type="entry name" value="Obg GTP-binding protein N-terminal domain"/>
    <property type="match status" value="1"/>
</dbReference>
<organism evidence="13 14">
    <name type="scientific">Candidatus Phytoplasma pini</name>
    <dbReference type="NCBI Taxonomy" id="267362"/>
    <lineage>
        <taxon>Bacteria</taxon>
        <taxon>Bacillati</taxon>
        <taxon>Mycoplasmatota</taxon>
        <taxon>Mollicutes</taxon>
        <taxon>Acholeplasmatales</taxon>
        <taxon>Acholeplasmataceae</taxon>
        <taxon>Candidatus Phytoplasma</taxon>
    </lineage>
</organism>
<sequence length="428" mass="48290">MNFVDETINFVKAGNGGNGIISFRREKYVSHGGPDGGNGGNGGSIIFIGDSDINTLSFFKYSKRITAENGKNGGGKKKNGANASDLLIKVPLGTVVYNYENNFLIGEILKNQEKLIIAKGGRGGRGNYFFTNSKNRSPSFAEKGDLGESFAIKLELKILADVGLIGLPNVGKSSLISCFSNSSSPIGNYPFTTIKPFLGIVKNDDFNFTMADLPGLIKNAHLGRGIGIRFLKHIERCKILVHFCSVESDNLYEDYLQLKEELKYYNSQILKKPCIIVLNKMDLENSLLKFNEFRKKIPNALIIGISIHENLNLNILKKEIIKSLKTYNEKQKFQNVNVDDLNIYEHRFFKLTEENENFSIFKDSKGYFVVQGKIIYKLFNRVDLNNYESVRRFSYMLKNMGVEEELKKKGMTEKDKVNICGYIFELVN</sequence>
<comment type="cofactor">
    <cofactor evidence="1 9">
        <name>Mg(2+)</name>
        <dbReference type="ChEBI" id="CHEBI:18420"/>
    </cofactor>
</comment>
<keyword evidence="7 9" id="KW-0460">Magnesium</keyword>
<dbReference type="InterPro" id="IPR005225">
    <property type="entry name" value="Small_GTP-bd"/>
</dbReference>
<keyword evidence="3 9" id="KW-0963">Cytoplasm</keyword>
<evidence type="ECO:0000259" key="11">
    <source>
        <dbReference type="PROSITE" id="PS51881"/>
    </source>
</evidence>
<evidence type="ECO:0000313" key="14">
    <source>
        <dbReference type="Proteomes" id="UP000320078"/>
    </source>
</evidence>
<dbReference type="GO" id="GO:0042254">
    <property type="term" value="P:ribosome biogenesis"/>
    <property type="evidence" value="ECO:0007669"/>
    <property type="project" value="UniProtKB-UniRule"/>
</dbReference>
<evidence type="ECO:0000256" key="4">
    <source>
        <dbReference type="ARBA" id="ARBA00022723"/>
    </source>
</evidence>
<dbReference type="SUPFAM" id="SSF52540">
    <property type="entry name" value="P-loop containing nucleoside triphosphate hydrolases"/>
    <property type="match status" value="1"/>
</dbReference>
<dbReference type="PANTHER" id="PTHR11702">
    <property type="entry name" value="DEVELOPMENTALLY REGULATED GTP-BINDING PROTEIN-RELATED"/>
    <property type="match status" value="1"/>
</dbReference>
<dbReference type="InterPro" id="IPR036346">
    <property type="entry name" value="GTP-bd_prot_GTP1/OBG_C_sf"/>
</dbReference>
<dbReference type="Pfam" id="PF01926">
    <property type="entry name" value="MMR_HSR1"/>
    <property type="match status" value="1"/>
</dbReference>
<feature type="binding site" evidence="9">
    <location>
        <begin position="306"/>
        <end position="308"/>
    </location>
    <ligand>
        <name>GTP</name>
        <dbReference type="ChEBI" id="CHEBI:37565"/>
    </ligand>
</feature>
<dbReference type="NCBIfam" id="TIGR00231">
    <property type="entry name" value="small_GTP"/>
    <property type="match status" value="1"/>
</dbReference>
<dbReference type="EC" id="3.6.5.-" evidence="9"/>
<dbReference type="RefSeq" id="WP_144658164.1">
    <property type="nucleotide sequence ID" value="NZ_VIAE01000001.1"/>
</dbReference>
<dbReference type="GO" id="GO:0005525">
    <property type="term" value="F:GTP binding"/>
    <property type="evidence" value="ECO:0007669"/>
    <property type="project" value="UniProtKB-UniRule"/>
</dbReference>
<dbReference type="Gene3D" id="3.40.50.300">
    <property type="entry name" value="P-loop containing nucleotide triphosphate hydrolases"/>
    <property type="match status" value="1"/>
</dbReference>
<dbReference type="InterPro" id="IPR006073">
    <property type="entry name" value="GTP-bd"/>
</dbReference>
<evidence type="ECO:0000256" key="9">
    <source>
        <dbReference type="HAMAP-Rule" id="MF_01454"/>
    </source>
</evidence>